<sequence length="225" mass="26378">MTTKKTTVITIYQKLLTMITNFDIPPGYRLTESQLADYFTTSRTPIRAALQRLETEGHVFVRAKQGCFVRNIDLERISDYYDIRLELEIFAVRLAGNLVHKGAIRTLLEQWQPDEYFYGSQTSTQLKEAEEIFHINLADITGNKVLPDYLRDINDRIRVVRYQGWPDQKSVDDTYREHFNICKYILDDETDKAIDEMVNHIKKSKELSNRISLSQIYQNKTNPFA</sequence>
<keyword evidence="1" id="KW-0805">Transcription regulation</keyword>
<dbReference type="EMBL" id="CP011797">
    <property type="protein sequence ID" value="ATX75450.1"/>
    <property type="molecule type" value="Genomic_DNA"/>
</dbReference>
<feature type="domain" description="HTH gntR-type" evidence="4">
    <location>
        <begin position="5"/>
        <end position="72"/>
    </location>
</feature>
<dbReference type="SUPFAM" id="SSF48008">
    <property type="entry name" value="GntR ligand-binding domain-like"/>
    <property type="match status" value="1"/>
</dbReference>
<protein>
    <submittedName>
        <fullName evidence="5">Transcriptional regulator, GntR family</fullName>
    </submittedName>
</protein>
<dbReference type="InterPro" id="IPR008920">
    <property type="entry name" value="TF_FadR/GntR_C"/>
</dbReference>
<dbReference type="AlphaFoldDB" id="A0A2K8KKE4"/>
<organism evidence="5 6">
    <name type="scientific">Reinekea forsetii</name>
    <dbReference type="NCBI Taxonomy" id="1336806"/>
    <lineage>
        <taxon>Bacteria</taxon>
        <taxon>Pseudomonadati</taxon>
        <taxon>Pseudomonadota</taxon>
        <taxon>Gammaproteobacteria</taxon>
        <taxon>Oceanospirillales</taxon>
        <taxon>Saccharospirillaceae</taxon>
        <taxon>Reinekea</taxon>
    </lineage>
</organism>
<dbReference type="Gene3D" id="1.10.10.10">
    <property type="entry name" value="Winged helix-like DNA-binding domain superfamily/Winged helix DNA-binding domain"/>
    <property type="match status" value="1"/>
</dbReference>
<dbReference type="OrthoDB" id="9799812at2"/>
<dbReference type="InterPro" id="IPR036388">
    <property type="entry name" value="WH-like_DNA-bd_sf"/>
</dbReference>
<keyword evidence="6" id="KW-1185">Reference proteome</keyword>
<dbReference type="InterPro" id="IPR011711">
    <property type="entry name" value="GntR_C"/>
</dbReference>
<dbReference type="InterPro" id="IPR000524">
    <property type="entry name" value="Tscrpt_reg_HTH_GntR"/>
</dbReference>
<dbReference type="InterPro" id="IPR036390">
    <property type="entry name" value="WH_DNA-bd_sf"/>
</dbReference>
<dbReference type="RefSeq" id="WP_100255852.1">
    <property type="nucleotide sequence ID" value="NZ_CP011797.1"/>
</dbReference>
<dbReference type="CDD" id="cd07377">
    <property type="entry name" value="WHTH_GntR"/>
    <property type="match status" value="1"/>
</dbReference>
<dbReference type="SUPFAM" id="SSF46785">
    <property type="entry name" value="Winged helix' DNA-binding domain"/>
    <property type="match status" value="1"/>
</dbReference>
<evidence type="ECO:0000256" key="1">
    <source>
        <dbReference type="ARBA" id="ARBA00023015"/>
    </source>
</evidence>
<evidence type="ECO:0000313" key="5">
    <source>
        <dbReference type="EMBL" id="ATX75450.1"/>
    </source>
</evidence>
<evidence type="ECO:0000259" key="4">
    <source>
        <dbReference type="PROSITE" id="PS50949"/>
    </source>
</evidence>
<keyword evidence="2" id="KW-0238">DNA-binding</keyword>
<dbReference type="GO" id="GO:0003700">
    <property type="term" value="F:DNA-binding transcription factor activity"/>
    <property type="evidence" value="ECO:0007669"/>
    <property type="project" value="InterPro"/>
</dbReference>
<dbReference type="SMART" id="SM00345">
    <property type="entry name" value="HTH_GNTR"/>
    <property type="match status" value="1"/>
</dbReference>
<dbReference type="PANTHER" id="PTHR43537">
    <property type="entry name" value="TRANSCRIPTIONAL REGULATOR, GNTR FAMILY"/>
    <property type="match status" value="1"/>
</dbReference>
<evidence type="ECO:0000256" key="3">
    <source>
        <dbReference type="ARBA" id="ARBA00023163"/>
    </source>
</evidence>
<dbReference type="KEGG" id="rfo:REIFOR_00273"/>
<evidence type="ECO:0000256" key="2">
    <source>
        <dbReference type="ARBA" id="ARBA00023125"/>
    </source>
</evidence>
<dbReference type="Pfam" id="PF00392">
    <property type="entry name" value="GntR"/>
    <property type="match status" value="1"/>
</dbReference>
<keyword evidence="3" id="KW-0804">Transcription</keyword>
<dbReference type="Gene3D" id="1.20.120.530">
    <property type="entry name" value="GntR ligand-binding domain-like"/>
    <property type="match status" value="1"/>
</dbReference>
<dbReference type="PANTHER" id="PTHR43537:SF45">
    <property type="entry name" value="GNTR FAMILY REGULATORY PROTEIN"/>
    <property type="match status" value="1"/>
</dbReference>
<dbReference type="GO" id="GO:0003677">
    <property type="term" value="F:DNA binding"/>
    <property type="evidence" value="ECO:0007669"/>
    <property type="project" value="UniProtKB-KW"/>
</dbReference>
<accession>A0A2K8KKE4</accession>
<evidence type="ECO:0000313" key="6">
    <source>
        <dbReference type="Proteomes" id="UP000229757"/>
    </source>
</evidence>
<dbReference type="Proteomes" id="UP000229757">
    <property type="component" value="Chromosome"/>
</dbReference>
<reference evidence="5 6" key="1">
    <citation type="journal article" date="2017" name="Environ. Microbiol.">
        <title>Genomic and physiological analyses of 'Reinekea forsetii' reveal a versatile opportunistic lifestyle during spring algae blooms.</title>
        <authorList>
            <person name="Avci B."/>
            <person name="Hahnke R.L."/>
            <person name="Chafee M."/>
            <person name="Fischer T."/>
            <person name="Gruber-Vodicka H."/>
            <person name="Tegetmeyer H.E."/>
            <person name="Harder J."/>
            <person name="Fuchs B.M."/>
            <person name="Amann R.I."/>
            <person name="Teeling H."/>
        </authorList>
    </citation>
    <scope>NUCLEOTIDE SEQUENCE [LARGE SCALE GENOMIC DNA]</scope>
    <source>
        <strain evidence="5 6">Hel1_31_D35</strain>
    </source>
</reference>
<proteinExistence type="predicted"/>
<dbReference type="Pfam" id="PF07729">
    <property type="entry name" value="FCD"/>
    <property type="match status" value="1"/>
</dbReference>
<gene>
    <name evidence="5" type="ORF">REIFOR_00273</name>
</gene>
<dbReference type="PROSITE" id="PS50949">
    <property type="entry name" value="HTH_GNTR"/>
    <property type="match status" value="1"/>
</dbReference>
<name>A0A2K8KKE4_9GAMM</name>